<evidence type="ECO:0000256" key="1">
    <source>
        <dbReference type="ARBA" id="ARBA00004429"/>
    </source>
</evidence>
<keyword evidence="3 5" id="KW-0807">Transducer</keyword>
<evidence type="ECO:0000313" key="11">
    <source>
        <dbReference type="Proteomes" id="UP000286976"/>
    </source>
</evidence>
<dbReference type="GO" id="GO:0005886">
    <property type="term" value="C:plasma membrane"/>
    <property type="evidence" value="ECO:0007669"/>
    <property type="project" value="UniProtKB-SubCell"/>
</dbReference>
<dbReference type="OrthoDB" id="8724845at2"/>
<keyword evidence="11" id="KW-1185">Reference proteome</keyword>
<dbReference type="Pfam" id="PF13682">
    <property type="entry name" value="CZB"/>
    <property type="match status" value="1"/>
</dbReference>
<protein>
    <recommendedName>
        <fullName evidence="12">Methyl-accepting chemotaxis protein</fullName>
    </recommendedName>
</protein>
<dbReference type="Pfam" id="PF00672">
    <property type="entry name" value="HAMP"/>
    <property type="match status" value="1"/>
</dbReference>
<dbReference type="PRINTS" id="PR00260">
    <property type="entry name" value="CHEMTRNSDUCR"/>
</dbReference>
<evidence type="ECO:0000256" key="6">
    <source>
        <dbReference type="SAM" id="Phobius"/>
    </source>
</evidence>
<keyword evidence="6" id="KW-0812">Transmembrane</keyword>
<dbReference type="Proteomes" id="UP000286976">
    <property type="component" value="Unassembled WGS sequence"/>
</dbReference>
<dbReference type="PROSITE" id="PS50111">
    <property type="entry name" value="CHEMOTAXIS_TRANSDUC_2"/>
    <property type="match status" value="1"/>
</dbReference>
<sequence>MVVSRYKSLTISAKLMLSFGALIFLMFVVGTLVQSSINYMNTTATSTQTKLMSAVEQVEREVEHVVWANKLANSLLVERPFAGQLNPRQCAFGRWYQSVKSTPLYKDSSAQVQTAIDALDQPHRLLHESASRLTQAQSKSEAARIYEEQTLRHLQTMRDGTQRLRQAMLEESQLLMIQAEASVKRAVKIVWGSMLVAVGLAIWMLVVLRAHIATPMRRLQERAEDIAQGNLQSAPLPVEHGDEIGMATTAFNSMQQGLHQLVTELRRNAQELAEQAAYSSEVAGRADSALNVQASEIEQLATAMNEMSATISEVAQHAQMTSEASEDSRKNTDRGQAVVQEVITAINALAKEVSFASEQITKLKEESVSIGGILDTIESIAEQTNLLALNAAIEAARAGEQGRGFAVVADEVRTLAARTATATTEIQSMIQGLQNTAEESVQTMNAGVSLAHDGVEKADAAEQALQEIRQSVTSITDMTHQIASATEEQAAVVQEMDRNLIKVNELTEDTRKGSREADEVSAAVDAQGKALLKLAGQFKV</sequence>
<feature type="transmembrane region" description="Helical" evidence="6">
    <location>
        <begin position="189"/>
        <end position="208"/>
    </location>
</feature>
<feature type="domain" description="Methyl-accepting transducer" evidence="7">
    <location>
        <begin position="268"/>
        <end position="504"/>
    </location>
</feature>
<dbReference type="InterPro" id="IPR004090">
    <property type="entry name" value="Chemotax_Me-accpt_rcpt"/>
</dbReference>
<dbReference type="CDD" id="cd11386">
    <property type="entry name" value="MCP_signal"/>
    <property type="match status" value="1"/>
</dbReference>
<dbReference type="InterPro" id="IPR003660">
    <property type="entry name" value="HAMP_dom"/>
</dbReference>
<dbReference type="FunFam" id="1.10.287.950:FF:000001">
    <property type="entry name" value="Methyl-accepting chemotaxis sensory transducer"/>
    <property type="match status" value="1"/>
</dbReference>
<evidence type="ECO:0000256" key="2">
    <source>
        <dbReference type="ARBA" id="ARBA00022519"/>
    </source>
</evidence>
<dbReference type="PROSITE" id="PS50885">
    <property type="entry name" value="HAMP"/>
    <property type="match status" value="1"/>
</dbReference>
<dbReference type="SMART" id="SM00304">
    <property type="entry name" value="HAMP"/>
    <property type="match status" value="2"/>
</dbReference>
<dbReference type="InterPro" id="IPR000727">
    <property type="entry name" value="T_SNARE_dom"/>
</dbReference>
<dbReference type="GO" id="GO:0007165">
    <property type="term" value="P:signal transduction"/>
    <property type="evidence" value="ECO:0007669"/>
    <property type="project" value="UniProtKB-KW"/>
</dbReference>
<dbReference type="SMART" id="SM00283">
    <property type="entry name" value="MA"/>
    <property type="match status" value="1"/>
</dbReference>
<evidence type="ECO:0008006" key="12">
    <source>
        <dbReference type="Google" id="ProtNLM"/>
    </source>
</evidence>
<dbReference type="GO" id="GO:0004888">
    <property type="term" value="F:transmembrane signaling receptor activity"/>
    <property type="evidence" value="ECO:0007669"/>
    <property type="project" value="InterPro"/>
</dbReference>
<keyword evidence="2" id="KW-1003">Cell membrane</keyword>
<keyword evidence="6" id="KW-0472">Membrane</keyword>
<dbReference type="InterPro" id="IPR025991">
    <property type="entry name" value="Chemoreceptor_zinc-bind_dom"/>
</dbReference>
<comment type="subcellular location">
    <subcellularLocation>
        <location evidence="1">Cell inner membrane</location>
        <topology evidence="1">Multi-pass membrane protein</topology>
    </subcellularLocation>
</comment>
<dbReference type="InterPro" id="IPR004089">
    <property type="entry name" value="MCPsignal_dom"/>
</dbReference>
<name>A0A432WYS1_9GAMM</name>
<dbReference type="SUPFAM" id="SSF58104">
    <property type="entry name" value="Methyl-accepting chemotaxis protein (MCP) signaling domain"/>
    <property type="match status" value="1"/>
</dbReference>
<keyword evidence="2" id="KW-0997">Cell inner membrane</keyword>
<dbReference type="PANTHER" id="PTHR32089:SF112">
    <property type="entry name" value="LYSOZYME-LIKE PROTEIN-RELATED"/>
    <property type="match status" value="1"/>
</dbReference>
<dbReference type="AlphaFoldDB" id="A0A432WYS1"/>
<reference evidence="10 11" key="1">
    <citation type="journal article" date="2011" name="Front. Microbiol.">
        <title>Genomic signatures of strain selection and enhancement in Bacillus atrophaeus var. globigii, a historical biowarfare simulant.</title>
        <authorList>
            <person name="Gibbons H.S."/>
            <person name="Broomall S.M."/>
            <person name="McNew L.A."/>
            <person name="Daligault H."/>
            <person name="Chapman C."/>
            <person name="Bruce D."/>
            <person name="Karavis M."/>
            <person name="Krepps M."/>
            <person name="McGregor P.A."/>
            <person name="Hong C."/>
            <person name="Park K.H."/>
            <person name="Akmal A."/>
            <person name="Feldman A."/>
            <person name="Lin J.S."/>
            <person name="Chang W.E."/>
            <person name="Higgs B.W."/>
            <person name="Demirev P."/>
            <person name="Lindquist J."/>
            <person name="Liem A."/>
            <person name="Fochler E."/>
            <person name="Read T.D."/>
            <person name="Tapia R."/>
            <person name="Johnson S."/>
            <person name="Bishop-Lilly K.A."/>
            <person name="Detter C."/>
            <person name="Han C."/>
            <person name="Sozhamannan S."/>
            <person name="Rosenzweig C.N."/>
            <person name="Skowronski E.W."/>
        </authorList>
    </citation>
    <scope>NUCLEOTIDE SEQUENCE [LARGE SCALE GENOMIC DNA]</scope>
    <source>
        <strain evidence="10 11">AIT1</strain>
    </source>
</reference>
<dbReference type="Gene3D" id="1.20.120.30">
    <property type="entry name" value="Aspartate receptor, ligand-binding domain"/>
    <property type="match status" value="1"/>
</dbReference>
<comment type="similarity">
    <text evidence="4">Belongs to the methyl-accepting chemotaxis (MCP) protein family.</text>
</comment>
<dbReference type="Gene3D" id="1.10.287.950">
    <property type="entry name" value="Methyl-accepting chemotaxis protein"/>
    <property type="match status" value="1"/>
</dbReference>
<dbReference type="PANTHER" id="PTHR32089">
    <property type="entry name" value="METHYL-ACCEPTING CHEMOTAXIS PROTEIN MCPB"/>
    <property type="match status" value="1"/>
</dbReference>
<keyword evidence="6" id="KW-1133">Transmembrane helix</keyword>
<evidence type="ECO:0000259" key="7">
    <source>
        <dbReference type="PROSITE" id="PS50111"/>
    </source>
</evidence>
<dbReference type="RefSeq" id="WP_126758035.1">
    <property type="nucleotide sequence ID" value="NZ_PIPQ01000008.1"/>
</dbReference>
<dbReference type="PROSITE" id="PS50192">
    <property type="entry name" value="T_SNARE"/>
    <property type="match status" value="1"/>
</dbReference>
<accession>A0A432WYS1</accession>
<comment type="caution">
    <text evidence="10">The sequence shown here is derived from an EMBL/GenBank/DDBJ whole genome shotgun (WGS) entry which is preliminary data.</text>
</comment>
<dbReference type="EMBL" id="PIPQ01000008">
    <property type="protein sequence ID" value="RUO38922.1"/>
    <property type="molecule type" value="Genomic_DNA"/>
</dbReference>
<evidence type="ECO:0000256" key="4">
    <source>
        <dbReference type="ARBA" id="ARBA00029447"/>
    </source>
</evidence>
<feature type="domain" description="HAMP" evidence="9">
    <location>
        <begin position="210"/>
        <end position="263"/>
    </location>
</feature>
<gene>
    <name evidence="10" type="ORF">CWE15_10495</name>
</gene>
<proteinExistence type="inferred from homology"/>
<evidence type="ECO:0000259" key="8">
    <source>
        <dbReference type="PROSITE" id="PS50192"/>
    </source>
</evidence>
<feature type="domain" description="T-SNARE coiled-coil homology" evidence="8">
    <location>
        <begin position="455"/>
        <end position="517"/>
    </location>
</feature>
<evidence type="ECO:0000259" key="9">
    <source>
        <dbReference type="PROSITE" id="PS50885"/>
    </source>
</evidence>
<dbReference type="GO" id="GO:0006935">
    <property type="term" value="P:chemotaxis"/>
    <property type="evidence" value="ECO:0007669"/>
    <property type="project" value="InterPro"/>
</dbReference>
<evidence type="ECO:0000313" key="10">
    <source>
        <dbReference type="EMBL" id="RUO38922.1"/>
    </source>
</evidence>
<dbReference type="Pfam" id="PF00015">
    <property type="entry name" value="MCPsignal"/>
    <property type="match status" value="1"/>
</dbReference>
<organism evidence="10 11">
    <name type="scientific">Aliidiomarina taiwanensis</name>
    <dbReference type="NCBI Taxonomy" id="946228"/>
    <lineage>
        <taxon>Bacteria</taxon>
        <taxon>Pseudomonadati</taxon>
        <taxon>Pseudomonadota</taxon>
        <taxon>Gammaproteobacteria</taxon>
        <taxon>Alteromonadales</taxon>
        <taxon>Idiomarinaceae</taxon>
        <taxon>Aliidiomarina</taxon>
    </lineage>
</organism>
<evidence type="ECO:0000256" key="5">
    <source>
        <dbReference type="PROSITE-ProRule" id="PRU00284"/>
    </source>
</evidence>
<dbReference type="CDD" id="cd06225">
    <property type="entry name" value="HAMP"/>
    <property type="match status" value="1"/>
</dbReference>
<evidence type="ECO:0000256" key="3">
    <source>
        <dbReference type="ARBA" id="ARBA00023224"/>
    </source>
</evidence>